<dbReference type="Gene3D" id="3.50.50.60">
    <property type="entry name" value="FAD/NAD(P)-binding domain"/>
    <property type="match status" value="1"/>
</dbReference>
<accession>A0A8H7T6F2</accession>
<protein>
    <submittedName>
        <fullName evidence="2">Uncharacterized protein</fullName>
    </submittedName>
</protein>
<sequence>MKRRLGDRTDLLVKVEPDFSPSCRRLTPGPGYLEALAQPNVEYVTTAIAGLTKAGNRTTDGQVRNVDAVICCTRSEKSFASPFPVVNRGVNLASAWKAGGSIGYPITYLGIAALGFPNLFFVNGPNAASATGTLPFATENQLTFIARILRKVQRQGIRTVTSSIQTTENFRAYHEAYFLKTVISEECSSWFNGGIKGGRVIANWPGSGLHANNVRKNPRWEDWEYTYRSESGNRFAYFGNEWTKKDVEVKSRSYKRG</sequence>
<dbReference type="OrthoDB" id="74360at2759"/>
<dbReference type="PANTHER" id="PTHR42877">
    <property type="entry name" value="L-ORNITHINE N(5)-MONOOXYGENASE-RELATED"/>
    <property type="match status" value="1"/>
</dbReference>
<dbReference type="AlphaFoldDB" id="A0A8H7T6F2"/>
<dbReference type="Proteomes" id="UP000664132">
    <property type="component" value="Unassembled WGS sequence"/>
</dbReference>
<comment type="caution">
    <text evidence="2">The sequence shown here is derived from an EMBL/GenBank/DDBJ whole genome shotgun (WGS) entry which is preliminary data.</text>
</comment>
<evidence type="ECO:0000313" key="2">
    <source>
        <dbReference type="EMBL" id="KAG4413121.1"/>
    </source>
</evidence>
<dbReference type="InterPro" id="IPR036188">
    <property type="entry name" value="FAD/NAD-bd_sf"/>
</dbReference>
<evidence type="ECO:0000256" key="1">
    <source>
        <dbReference type="ARBA" id="ARBA00010139"/>
    </source>
</evidence>
<comment type="similarity">
    <text evidence="1">Belongs to the FAD-binding monooxygenase family.</text>
</comment>
<reference evidence="2" key="1">
    <citation type="submission" date="2021-02" db="EMBL/GenBank/DDBJ databases">
        <title>Genome sequence Cadophora malorum strain M34.</title>
        <authorList>
            <person name="Stefanovic E."/>
            <person name="Vu D."/>
            <person name="Scully C."/>
            <person name="Dijksterhuis J."/>
            <person name="Roader J."/>
            <person name="Houbraken J."/>
        </authorList>
    </citation>
    <scope>NUCLEOTIDE SEQUENCE</scope>
    <source>
        <strain evidence="2">M34</strain>
    </source>
</reference>
<keyword evidence="3" id="KW-1185">Reference proteome</keyword>
<gene>
    <name evidence="2" type="ORF">IFR04_013738</name>
</gene>
<name>A0A8H7T6F2_9HELO</name>
<organism evidence="2 3">
    <name type="scientific">Cadophora malorum</name>
    <dbReference type="NCBI Taxonomy" id="108018"/>
    <lineage>
        <taxon>Eukaryota</taxon>
        <taxon>Fungi</taxon>
        <taxon>Dikarya</taxon>
        <taxon>Ascomycota</taxon>
        <taxon>Pezizomycotina</taxon>
        <taxon>Leotiomycetes</taxon>
        <taxon>Helotiales</taxon>
        <taxon>Ploettnerulaceae</taxon>
        <taxon>Cadophora</taxon>
    </lineage>
</organism>
<dbReference type="InterPro" id="IPR051209">
    <property type="entry name" value="FAD-bind_Monooxygenase_sf"/>
</dbReference>
<dbReference type="SUPFAM" id="SSF51905">
    <property type="entry name" value="FAD/NAD(P)-binding domain"/>
    <property type="match status" value="1"/>
</dbReference>
<dbReference type="EMBL" id="JAFJYH010000332">
    <property type="protein sequence ID" value="KAG4413121.1"/>
    <property type="molecule type" value="Genomic_DNA"/>
</dbReference>
<evidence type="ECO:0000313" key="3">
    <source>
        <dbReference type="Proteomes" id="UP000664132"/>
    </source>
</evidence>
<dbReference type="PANTHER" id="PTHR42877:SF6">
    <property type="entry name" value="MONOOXYGENASE, PUTATIVE (AFU_ORTHOLOGUE AFUA_3G15050)-RELATED"/>
    <property type="match status" value="1"/>
</dbReference>
<proteinExistence type="inferred from homology"/>